<accession>A0AB39STD8</accession>
<dbReference type="RefSeq" id="WP_369265738.1">
    <property type="nucleotide sequence ID" value="NZ_CP163440.1"/>
</dbReference>
<dbReference type="EMBL" id="CP163440">
    <property type="protein sequence ID" value="XDQ69005.1"/>
    <property type="molecule type" value="Genomic_DNA"/>
</dbReference>
<dbReference type="InterPro" id="IPR046828">
    <property type="entry name" value="RepSA"/>
</dbReference>
<dbReference type="Pfam" id="PF20199">
    <property type="entry name" value="RepSA"/>
    <property type="match status" value="1"/>
</dbReference>
<organism evidence="1">
    <name type="scientific">Streptomyces sp. R35</name>
    <dbReference type="NCBI Taxonomy" id="3238630"/>
    <lineage>
        <taxon>Bacteria</taxon>
        <taxon>Bacillati</taxon>
        <taxon>Actinomycetota</taxon>
        <taxon>Actinomycetes</taxon>
        <taxon>Kitasatosporales</taxon>
        <taxon>Streptomycetaceae</taxon>
        <taxon>Streptomyces</taxon>
    </lineage>
</organism>
<evidence type="ECO:0000313" key="1">
    <source>
        <dbReference type="EMBL" id="XDQ69005.1"/>
    </source>
</evidence>
<reference evidence="1" key="1">
    <citation type="submission" date="2024-07" db="EMBL/GenBank/DDBJ databases">
        <authorList>
            <person name="Yu S.T."/>
        </authorList>
    </citation>
    <scope>NUCLEOTIDE SEQUENCE</scope>
    <source>
        <strain evidence="1">R35</strain>
    </source>
</reference>
<sequence>MTQSRVGEHLRLSFAKVAEYQRRGAVHFHAIIRVDGPERPEMPSPAWATAEVLEGAVHAAVRAVEVSMSYVPGIGERVFRWGTQLDVHPIRRALDDGPITDQAVAAYVAKYVSKSVGDVGGADRPIASYEEIDLLPVSPHTRALMGTCWRLGRLGELDGLSLRAWAHALGYRGHVLTKSRRYSTTYAALRFQRVAHRQQAIGDGSPEPSDTGTDRSWRYVGSGHTSAEALVASGVAEDFSVLAELRRGFAASPGSPYA</sequence>
<protein>
    <submittedName>
        <fullName evidence="1">Replication initiator</fullName>
    </submittedName>
</protein>
<dbReference type="AlphaFoldDB" id="A0AB39STD8"/>
<name>A0AB39STD8_9ACTN</name>
<proteinExistence type="predicted"/>
<gene>
    <name evidence="1" type="ORF">AB5J50_49935</name>
</gene>